<dbReference type="GO" id="GO:0032040">
    <property type="term" value="C:small-subunit processome"/>
    <property type="evidence" value="ECO:0007669"/>
    <property type="project" value="TreeGrafter"/>
</dbReference>
<reference evidence="14" key="2">
    <citation type="submission" date="2023-06" db="EMBL/GenBank/DDBJ databases">
        <authorList>
            <consortium name="Lawrence Berkeley National Laboratory"/>
            <person name="Haridas S."/>
            <person name="Hensen N."/>
            <person name="Bonometti L."/>
            <person name="Westerberg I."/>
            <person name="Brannstrom I.O."/>
            <person name="Guillou S."/>
            <person name="Cros-Aarteil S."/>
            <person name="Calhoun S."/>
            <person name="Kuo A."/>
            <person name="Mondo S."/>
            <person name="Pangilinan J."/>
            <person name="Riley R."/>
            <person name="Labutti K."/>
            <person name="Andreopoulos B."/>
            <person name="Lipzen A."/>
            <person name="Chen C."/>
            <person name="Yanf M."/>
            <person name="Daum C."/>
            <person name="Ng V."/>
            <person name="Clum A."/>
            <person name="Steindorff A."/>
            <person name="Ohm R."/>
            <person name="Martin F."/>
            <person name="Silar P."/>
            <person name="Natvig D."/>
            <person name="Lalanne C."/>
            <person name="Gautier V."/>
            <person name="Ament-Velasquez S.L."/>
            <person name="Kruys A."/>
            <person name="Hutchinson M.I."/>
            <person name="Powell A.J."/>
            <person name="Barry K."/>
            <person name="Miller A.N."/>
            <person name="Grigoriev I.V."/>
            <person name="Debuchy R."/>
            <person name="Gladieux P."/>
            <person name="Thoren M.H."/>
            <person name="Johannesson H."/>
        </authorList>
    </citation>
    <scope>NUCLEOTIDE SEQUENCE</scope>
    <source>
        <strain evidence="14">CBS 560.94</strain>
    </source>
</reference>
<accession>A0AAE0JKJ4</accession>
<evidence type="ECO:0000256" key="1">
    <source>
        <dbReference type="ARBA" id="ARBA00002883"/>
    </source>
</evidence>
<feature type="domain" description="UTP25 NTP hydrolase-like" evidence="13">
    <location>
        <begin position="303"/>
        <end position="558"/>
    </location>
</feature>
<name>A0AAE0JKJ4_9PEZI</name>
<dbReference type="PANTHER" id="PTHR12933:SF0">
    <property type="entry name" value="U3 SMALL NUCLEOLAR RNA-ASSOCIATED PROTEIN 25 HOMOLOG"/>
    <property type="match status" value="1"/>
</dbReference>
<dbReference type="FunFam" id="3.40.50.300:FF:002356">
    <property type="entry name" value="U3 small nucleolar RNA-associated protein 25"/>
    <property type="match status" value="1"/>
</dbReference>
<comment type="function">
    <text evidence="1 10">DEAD-box RNA helicase-like protein required for pre-18S rRNA processing, specifically at sites A0, A1, and A2.</text>
</comment>
<evidence type="ECO:0000256" key="3">
    <source>
        <dbReference type="ARBA" id="ARBA00009223"/>
    </source>
</evidence>
<sequence length="764" mass="86051">MAFRGRGGDRGGGGGGRGRGGGGGFRGRGGSRGGGSRGGGSRGGGSRGGGSRGGARGASRGRGRGSSRGGARGGVGPRPFKFNDARLADKDEEGDEEEDISEDESNVSEEEIEESEEEEEEEEDAQSGQPYMSLLKSFQSATKSKKRKLDHPEEEGPNKATKTEDDDDSAGEDDEKVKEDVDAVDEPEEDPQDAPLEDLFDEDDDLDNSDPFETHFAAPDEATFQARIKAIQANKWRTNRIAQNSNRIYYNTPETGDSTERKLPHSISGVADLKLKQRLAESMAKHTEFDEAEKAVAPLLFNYQDMLYCNRTVASSDSIRRMACLHALNHVFKTRDRVIKNNTKLQRDDSLELRDQGFVRPKVLMILPTRQSCVKMVEMICKVAAPEQQEHRKRFDDGYVDKSTKFSDDKPEDFRDLFSGSDDDMFRLGMKFTRKTIKYFSQFYNSDIIFASPLGLRMAIGSEEEKKKLDYDFLSSIELVIVDQADALLMQNWEHVEFIFEHLNLQPRDAHGCDFSRVRPWYLDDQAKYFRQTVIFSAFNTPELAELQRLHCHNWAGKARLQAEYPGVIQYLGVKTRQTFSRFDAASIAADPDARFAYFTKAIVPTLVKRAAKDAAGTLIFIPSYLDFVRVRNYFANNPAVESVTFGNISEYADTPEASRARSHFLTGRHRVLLYTERAHHFRRYAIKGVKRVIFYGLPDNPIFYREIAGGYLQKSEQALMLEHGQGHVKVMFSKYDIMKLERIVGTKRAGKMITEQGDTFDFV</sequence>
<evidence type="ECO:0000256" key="4">
    <source>
        <dbReference type="ARBA" id="ARBA00011192"/>
    </source>
</evidence>
<feature type="compositionally biased region" description="Acidic residues" evidence="11">
    <location>
        <begin position="90"/>
        <end position="125"/>
    </location>
</feature>
<dbReference type="Gene3D" id="3.40.50.300">
    <property type="entry name" value="P-loop containing nucleotide triphosphate hydrolases"/>
    <property type="match status" value="1"/>
</dbReference>
<feature type="domain" description="UTP25 C-terminal" evidence="12">
    <location>
        <begin position="569"/>
        <end position="763"/>
    </location>
</feature>
<evidence type="ECO:0000256" key="7">
    <source>
        <dbReference type="ARBA" id="ARBA00022552"/>
    </source>
</evidence>
<comment type="caution">
    <text evidence="14">The sequence shown here is derived from an EMBL/GenBank/DDBJ whole genome shotgun (WGS) entry which is preliminary data.</text>
</comment>
<evidence type="ECO:0000256" key="2">
    <source>
        <dbReference type="ARBA" id="ARBA00004604"/>
    </source>
</evidence>
<dbReference type="PANTHER" id="PTHR12933">
    <property type="entry name" value="ORF PROTEIN-RELATED"/>
    <property type="match status" value="1"/>
</dbReference>
<comment type="subunit">
    <text evidence="4 10">Component of the ribosomal small subunit (SSU) processome composed of at least 40 protein subunits and snoRNA U3.</text>
</comment>
<dbReference type="InterPro" id="IPR027417">
    <property type="entry name" value="P-loop_NTPase"/>
</dbReference>
<feature type="region of interest" description="Disordered" evidence="11">
    <location>
        <begin position="1"/>
        <end position="208"/>
    </location>
</feature>
<dbReference type="AlphaFoldDB" id="A0AAE0JKJ4"/>
<dbReference type="SUPFAM" id="SSF52540">
    <property type="entry name" value="P-loop containing nucleoside triphosphate hydrolases"/>
    <property type="match status" value="1"/>
</dbReference>
<dbReference type="GO" id="GO:0000462">
    <property type="term" value="P:maturation of SSU-rRNA from tricistronic rRNA transcript (SSU-rRNA, 5.8S rRNA, LSU-rRNA)"/>
    <property type="evidence" value="ECO:0007669"/>
    <property type="project" value="TreeGrafter"/>
</dbReference>
<dbReference type="EMBL" id="JAUEPP010000002">
    <property type="protein sequence ID" value="KAK3351043.1"/>
    <property type="molecule type" value="Genomic_DNA"/>
</dbReference>
<feature type="compositionally biased region" description="Acidic residues" evidence="11">
    <location>
        <begin position="182"/>
        <end position="208"/>
    </location>
</feature>
<evidence type="ECO:0000256" key="8">
    <source>
        <dbReference type="ARBA" id="ARBA00023242"/>
    </source>
</evidence>
<evidence type="ECO:0000313" key="15">
    <source>
        <dbReference type="Proteomes" id="UP001278500"/>
    </source>
</evidence>
<evidence type="ECO:0000259" key="12">
    <source>
        <dbReference type="Pfam" id="PF06862"/>
    </source>
</evidence>
<evidence type="ECO:0000256" key="9">
    <source>
        <dbReference type="ARBA" id="ARBA00023274"/>
    </source>
</evidence>
<protein>
    <recommendedName>
        <fullName evidence="5 10">U3 small nucleolar RNA-associated protein 25</fullName>
        <shortName evidence="10">U3 snoRNA-associated protein 25</shortName>
    </recommendedName>
</protein>
<evidence type="ECO:0000256" key="10">
    <source>
        <dbReference type="RuleBase" id="RU365070"/>
    </source>
</evidence>
<comment type="subcellular location">
    <subcellularLocation>
        <location evidence="2 10">Nucleus</location>
        <location evidence="2 10">Nucleolus</location>
    </subcellularLocation>
</comment>
<feature type="compositionally biased region" description="Gly residues" evidence="11">
    <location>
        <begin position="10"/>
        <end position="56"/>
    </location>
</feature>
<dbReference type="Pfam" id="PF22916">
    <property type="entry name" value="UTP25_NTPase-like"/>
    <property type="match status" value="1"/>
</dbReference>
<feature type="compositionally biased region" description="Acidic residues" evidence="11">
    <location>
        <begin position="164"/>
        <end position="174"/>
    </location>
</feature>
<dbReference type="Pfam" id="PF06862">
    <property type="entry name" value="Utp25_C"/>
    <property type="match status" value="1"/>
</dbReference>
<evidence type="ECO:0000256" key="6">
    <source>
        <dbReference type="ARBA" id="ARBA00022517"/>
    </source>
</evidence>
<dbReference type="GeneID" id="87863473"/>
<dbReference type="GO" id="GO:0034511">
    <property type="term" value="F:U3 snoRNA binding"/>
    <property type="evidence" value="ECO:0007669"/>
    <property type="project" value="InterPro"/>
</dbReference>
<organism evidence="14 15">
    <name type="scientific">Neurospora tetraspora</name>
    <dbReference type="NCBI Taxonomy" id="94610"/>
    <lineage>
        <taxon>Eukaryota</taxon>
        <taxon>Fungi</taxon>
        <taxon>Dikarya</taxon>
        <taxon>Ascomycota</taxon>
        <taxon>Pezizomycotina</taxon>
        <taxon>Sordariomycetes</taxon>
        <taxon>Sordariomycetidae</taxon>
        <taxon>Sordariales</taxon>
        <taxon>Sordariaceae</taxon>
        <taxon>Neurospora</taxon>
    </lineage>
</organism>
<reference evidence="14" key="1">
    <citation type="journal article" date="2023" name="Mol. Phylogenet. Evol.">
        <title>Genome-scale phylogeny and comparative genomics of the fungal order Sordariales.</title>
        <authorList>
            <person name="Hensen N."/>
            <person name="Bonometti L."/>
            <person name="Westerberg I."/>
            <person name="Brannstrom I.O."/>
            <person name="Guillou S."/>
            <person name="Cros-Aarteil S."/>
            <person name="Calhoun S."/>
            <person name="Haridas S."/>
            <person name="Kuo A."/>
            <person name="Mondo S."/>
            <person name="Pangilinan J."/>
            <person name="Riley R."/>
            <person name="LaButti K."/>
            <person name="Andreopoulos B."/>
            <person name="Lipzen A."/>
            <person name="Chen C."/>
            <person name="Yan M."/>
            <person name="Daum C."/>
            <person name="Ng V."/>
            <person name="Clum A."/>
            <person name="Steindorff A."/>
            <person name="Ohm R.A."/>
            <person name="Martin F."/>
            <person name="Silar P."/>
            <person name="Natvig D.O."/>
            <person name="Lalanne C."/>
            <person name="Gautier V."/>
            <person name="Ament-Velasquez S.L."/>
            <person name="Kruys A."/>
            <person name="Hutchinson M.I."/>
            <person name="Powell A.J."/>
            <person name="Barry K."/>
            <person name="Miller A.N."/>
            <person name="Grigoriev I.V."/>
            <person name="Debuchy R."/>
            <person name="Gladieux P."/>
            <person name="Hiltunen Thoren M."/>
            <person name="Johannesson H."/>
        </authorList>
    </citation>
    <scope>NUCLEOTIDE SEQUENCE</scope>
    <source>
        <strain evidence="14">CBS 560.94</strain>
    </source>
</reference>
<evidence type="ECO:0000259" key="13">
    <source>
        <dbReference type="Pfam" id="PF22916"/>
    </source>
</evidence>
<keyword evidence="8 10" id="KW-0539">Nucleus</keyword>
<feature type="compositionally biased region" description="Basic and acidic residues" evidence="11">
    <location>
        <begin position="150"/>
        <end position="163"/>
    </location>
</feature>
<gene>
    <name evidence="14" type="ORF">B0H65DRAFT_456775</name>
</gene>
<keyword evidence="7 10" id="KW-0698">rRNA processing</keyword>
<dbReference type="GO" id="GO:0019843">
    <property type="term" value="F:rRNA binding"/>
    <property type="evidence" value="ECO:0007669"/>
    <property type="project" value="TreeGrafter"/>
</dbReference>
<comment type="similarity">
    <text evidence="3 10">Belongs to the UTP25 family.</text>
</comment>
<keyword evidence="15" id="KW-1185">Reference proteome</keyword>
<evidence type="ECO:0000256" key="5">
    <source>
        <dbReference type="ARBA" id="ARBA00015422"/>
    </source>
</evidence>
<keyword evidence="6 10" id="KW-0690">Ribosome biogenesis</keyword>
<dbReference type="InterPro" id="IPR053940">
    <property type="entry name" value="UTP25_NTPase-like"/>
</dbReference>
<dbReference type="InterPro" id="IPR010678">
    <property type="entry name" value="UTP25"/>
</dbReference>
<feature type="compositionally biased region" description="Gly residues" evidence="11">
    <location>
        <begin position="66"/>
        <end position="76"/>
    </location>
</feature>
<evidence type="ECO:0000256" key="11">
    <source>
        <dbReference type="SAM" id="MobiDB-lite"/>
    </source>
</evidence>
<dbReference type="InterPro" id="IPR053939">
    <property type="entry name" value="UTP25_C"/>
</dbReference>
<evidence type="ECO:0000313" key="14">
    <source>
        <dbReference type="EMBL" id="KAK3351043.1"/>
    </source>
</evidence>
<proteinExistence type="inferred from homology"/>
<keyword evidence="9 10" id="KW-0687">Ribonucleoprotein</keyword>
<dbReference type="Proteomes" id="UP001278500">
    <property type="component" value="Unassembled WGS sequence"/>
</dbReference>
<dbReference type="RefSeq" id="XP_062684338.1">
    <property type="nucleotide sequence ID" value="XM_062826319.1"/>
</dbReference>
<feature type="compositionally biased region" description="Polar residues" evidence="11">
    <location>
        <begin position="126"/>
        <end position="142"/>
    </location>
</feature>